<dbReference type="HOGENOM" id="CLU_084207_0_0_9"/>
<evidence type="ECO:0000313" key="4">
    <source>
        <dbReference type="Proteomes" id="UP000002620"/>
    </source>
</evidence>
<dbReference type="InterPro" id="IPR005537">
    <property type="entry name" value="RAMP_III_fam"/>
</dbReference>
<dbReference type="STRING" id="429009.Adeg_0984"/>
<evidence type="ECO:0000259" key="2">
    <source>
        <dbReference type="Pfam" id="PF03787"/>
    </source>
</evidence>
<reference evidence="3 4" key="1">
    <citation type="submission" date="2009-10" db="EMBL/GenBank/DDBJ databases">
        <title>Complete sequence of chromosome of Ammonifex degensii KC4.</title>
        <authorList>
            <consortium name="US DOE Joint Genome Institute"/>
            <person name="Kerfeld C."/>
            <person name="Goodner B."/>
            <person name="Huber H."/>
            <person name="Stetter K."/>
            <person name="Lucas S."/>
            <person name="Copeland A."/>
            <person name="Lapidus A."/>
            <person name="Glavina del Rio T."/>
            <person name="Dalin E."/>
            <person name="Tice H."/>
            <person name="Bruce D."/>
            <person name="Goodwin L."/>
            <person name="Pitluck S."/>
            <person name="Saunders E."/>
            <person name="Brettin T."/>
            <person name="Detter J.C."/>
            <person name="Han C."/>
            <person name="Larimer F."/>
            <person name="Land M."/>
            <person name="Hauser L."/>
            <person name="Kyrpides N."/>
            <person name="Ovchinnikova G."/>
            <person name="Richardson P."/>
        </authorList>
    </citation>
    <scope>NUCLEOTIDE SEQUENCE [LARGE SCALE GENOMIC DNA]</scope>
    <source>
        <strain evidence="4">DSM 10501 / KC4</strain>
    </source>
</reference>
<name>C9RCZ2_AMMDK</name>
<dbReference type="Proteomes" id="UP000002620">
    <property type="component" value="Chromosome"/>
</dbReference>
<dbReference type="eggNOG" id="COG1337">
    <property type="taxonomic scope" value="Bacteria"/>
</dbReference>
<dbReference type="InterPro" id="IPR013411">
    <property type="entry name" value="CRISPR-assoc_RAMP_Csx7"/>
</dbReference>
<feature type="domain" description="CRISPR type III-associated protein" evidence="2">
    <location>
        <begin position="23"/>
        <end position="223"/>
    </location>
</feature>
<dbReference type="NCBIfam" id="TIGR02581">
    <property type="entry name" value="cas_cyan_RAMP"/>
    <property type="match status" value="1"/>
</dbReference>
<keyword evidence="4" id="KW-1185">Reference proteome</keyword>
<dbReference type="Pfam" id="PF03787">
    <property type="entry name" value="RAMPs"/>
    <property type="match status" value="1"/>
</dbReference>
<gene>
    <name evidence="3" type="ordered locus">Adeg_0984</name>
</gene>
<dbReference type="KEGG" id="adg:Adeg_0984"/>
<evidence type="ECO:0000313" key="3">
    <source>
        <dbReference type="EMBL" id="ACX52119.1"/>
    </source>
</evidence>
<dbReference type="PANTHER" id="PTHR35579">
    <property type="entry name" value="CRISPR SYSTEM CMS ENDORIBONUCLEASE CSM3"/>
    <property type="match status" value="1"/>
</dbReference>
<dbReference type="InterPro" id="IPR052216">
    <property type="entry name" value="CRISPR_Csm3_endoribonuclease"/>
</dbReference>
<dbReference type="EMBL" id="CP001785">
    <property type="protein sequence ID" value="ACX52119.1"/>
    <property type="molecule type" value="Genomic_DNA"/>
</dbReference>
<dbReference type="RefSeq" id="WP_015738996.1">
    <property type="nucleotide sequence ID" value="NC_013385.1"/>
</dbReference>
<dbReference type="OrthoDB" id="1063910at2"/>
<dbReference type="GO" id="GO:0051607">
    <property type="term" value="P:defense response to virus"/>
    <property type="evidence" value="ECO:0007669"/>
    <property type="project" value="UniProtKB-KW"/>
</dbReference>
<dbReference type="PANTHER" id="PTHR35579:SF3">
    <property type="entry name" value="CRISPR SYSTEM CMS ENDORIBONUCLEASE CSM3"/>
    <property type="match status" value="1"/>
</dbReference>
<evidence type="ECO:0000256" key="1">
    <source>
        <dbReference type="ARBA" id="ARBA00023118"/>
    </source>
</evidence>
<protein>
    <submittedName>
        <fullName evidence="3">CRISPR-associated RAMP protein, SSO1426 family</fullName>
    </submittedName>
</protein>
<keyword evidence="1" id="KW-0051">Antiviral defense</keyword>
<organism evidence="3 4">
    <name type="scientific">Ammonifex degensii (strain DSM 10501 / KC4)</name>
    <dbReference type="NCBI Taxonomy" id="429009"/>
    <lineage>
        <taxon>Bacteria</taxon>
        <taxon>Bacillati</taxon>
        <taxon>Bacillota</taxon>
        <taxon>Clostridia</taxon>
        <taxon>Thermoanaerobacterales</taxon>
        <taxon>Thermoanaerobacteraceae</taxon>
        <taxon>Ammonifex</taxon>
    </lineage>
</organism>
<accession>C9RCZ2</accession>
<sequence length="274" mass="30861">MNLEVRPPLWDTFTNRLIIQGKLVCQTALRIGAGSDPLLPTASDLPILLLNGQPYIPGSSLRGVLRSHLERLVRTLEPSPGGGKGACNPVDKNEWCIKTEDMRELRQSKKDLAFRVWDKSCRICRLFGSPWLASRVRVSDLFCLDENVKPLIRDGVAIDREKEAVRNKFDFEVVPPGTRFRLELLAENLSPDELGLVWLGIRELQEGRIQVGGFKGRGLGFVRLEKVQVHMVDGTDREALKNYITRGEMRLVAPEELERWLESFWNSCGGGKGA</sequence>
<proteinExistence type="predicted"/>
<dbReference type="AlphaFoldDB" id="C9RCZ2"/>